<organism evidence="2 3">
    <name type="scientific">Ramlibacter agri</name>
    <dbReference type="NCBI Taxonomy" id="2728837"/>
    <lineage>
        <taxon>Bacteria</taxon>
        <taxon>Pseudomonadati</taxon>
        <taxon>Pseudomonadota</taxon>
        <taxon>Betaproteobacteria</taxon>
        <taxon>Burkholderiales</taxon>
        <taxon>Comamonadaceae</taxon>
        <taxon>Ramlibacter</taxon>
    </lineage>
</organism>
<dbReference type="Gene3D" id="3.30.70.1230">
    <property type="entry name" value="Nucleotide cyclase"/>
    <property type="match status" value="1"/>
</dbReference>
<dbReference type="CDD" id="cd07302">
    <property type="entry name" value="CHD"/>
    <property type="match status" value="1"/>
</dbReference>
<keyword evidence="3" id="KW-1185">Reference proteome</keyword>
<dbReference type="RefSeq" id="WP_169420572.1">
    <property type="nucleotide sequence ID" value="NZ_JABBFX010000002.1"/>
</dbReference>
<dbReference type="InterPro" id="IPR029787">
    <property type="entry name" value="Nucleotide_cyclase"/>
</dbReference>
<dbReference type="InterPro" id="IPR001054">
    <property type="entry name" value="A/G_cyclase"/>
</dbReference>
<dbReference type="PANTHER" id="PTHR12558">
    <property type="entry name" value="CELL DIVISION CYCLE 16,23,27"/>
    <property type="match status" value="1"/>
</dbReference>
<name>A0A848H9W3_9BURK</name>
<dbReference type="PROSITE" id="PS50125">
    <property type="entry name" value="GUANYLATE_CYCLASE_2"/>
    <property type="match status" value="1"/>
</dbReference>
<dbReference type="Gene3D" id="1.25.40.10">
    <property type="entry name" value="Tetratricopeptide repeat domain"/>
    <property type="match status" value="1"/>
</dbReference>
<proteinExistence type="predicted"/>
<protein>
    <recommendedName>
        <fullName evidence="1">Guanylate cyclase domain-containing protein</fullName>
    </recommendedName>
</protein>
<dbReference type="GO" id="GO:0035556">
    <property type="term" value="P:intracellular signal transduction"/>
    <property type="evidence" value="ECO:0007669"/>
    <property type="project" value="InterPro"/>
</dbReference>
<evidence type="ECO:0000259" key="1">
    <source>
        <dbReference type="PROSITE" id="PS50125"/>
    </source>
</evidence>
<dbReference type="SUPFAM" id="SSF48452">
    <property type="entry name" value="TPR-like"/>
    <property type="match status" value="1"/>
</dbReference>
<dbReference type="GO" id="GO:0009190">
    <property type="term" value="P:cyclic nucleotide biosynthetic process"/>
    <property type="evidence" value="ECO:0007669"/>
    <property type="project" value="InterPro"/>
</dbReference>
<dbReference type="Proteomes" id="UP000541185">
    <property type="component" value="Unassembled WGS sequence"/>
</dbReference>
<evidence type="ECO:0000313" key="3">
    <source>
        <dbReference type="Proteomes" id="UP000541185"/>
    </source>
</evidence>
<sequence>MQPAADDEESWLELTRARRTIVVVDVVESVRLMQAHESEFIARWRRFVDEMRTRVLPENGGRLVKSLGDGMLLEFADVPPAVAAAYEAQRVIARCSAGFPGGESICLRTGIHLADVVVDDLDVYGSGVNLTARIAALGQPTEVILSAEARDALVPSVDGELHDLGECYFKHIAQPVRCFRVEEAHATPIHLPAPSEEAFMGPSIAVMPLEPGGGEAPAGLGEALAGEVVSVLSRSHRIRVISPLSTRALAARGLSCEEIGARLGARYVLAGTLAVVGGRATVVCDLSDVVSGNVLWSEVLRPPVEELFDPERGHLGAIVAGVMDAIDRAEVEKARTLPLPTLHSYTLLIGGVTMMHRTGNADFERARSILEYLVERSGRHPVPRAWLAKWHVLNVQQGWSANPQADAAVALEQTARAIEADAHCSLAHTMEGFARANILRDFDAAGECYMRALDLNPNDSLAWLLNGVLHAFRDEGHAAMEACDRAQRLSPLDPLRYFYDALSASAALTAGHYEQAVVLARRSLQLNRSHLSTHRALTAALALAGRAEEARASAAELLARDPGFTVRRFLARTPGRAFGISNRIAQALRDAGIPA</sequence>
<gene>
    <name evidence="2" type="ORF">HHL11_21295</name>
</gene>
<reference evidence="2 3" key="1">
    <citation type="submission" date="2020-04" db="EMBL/GenBank/DDBJ databases">
        <title>Ramlibacter sp. G-1-2-2 isolated from soil.</title>
        <authorList>
            <person name="Dahal R.H."/>
        </authorList>
    </citation>
    <scope>NUCLEOTIDE SEQUENCE [LARGE SCALE GENOMIC DNA]</scope>
    <source>
        <strain evidence="2 3">G-1-2-2</strain>
    </source>
</reference>
<dbReference type="GO" id="GO:0004016">
    <property type="term" value="F:adenylate cyclase activity"/>
    <property type="evidence" value="ECO:0007669"/>
    <property type="project" value="UniProtKB-ARBA"/>
</dbReference>
<dbReference type="AlphaFoldDB" id="A0A848H9W3"/>
<dbReference type="InterPro" id="IPR011990">
    <property type="entry name" value="TPR-like_helical_dom_sf"/>
</dbReference>
<accession>A0A848H9W3</accession>
<dbReference type="EMBL" id="JABBFX010000002">
    <property type="protein sequence ID" value="NML46299.1"/>
    <property type="molecule type" value="Genomic_DNA"/>
</dbReference>
<dbReference type="SUPFAM" id="SSF55073">
    <property type="entry name" value="Nucleotide cyclase"/>
    <property type="match status" value="1"/>
</dbReference>
<feature type="domain" description="Guanylate cyclase" evidence="1">
    <location>
        <begin position="20"/>
        <end position="135"/>
    </location>
</feature>
<evidence type="ECO:0000313" key="2">
    <source>
        <dbReference type="EMBL" id="NML46299.1"/>
    </source>
</evidence>
<comment type="caution">
    <text evidence="2">The sequence shown here is derived from an EMBL/GenBank/DDBJ whole genome shotgun (WGS) entry which is preliminary data.</text>
</comment>
<dbReference type="PANTHER" id="PTHR12558:SF33">
    <property type="entry name" value="BLL7664 PROTEIN"/>
    <property type="match status" value="1"/>
</dbReference>